<protein>
    <recommendedName>
        <fullName evidence="2">DUF2382 domain-containing protein</fullName>
    </recommendedName>
</protein>
<feature type="non-terminal residue" evidence="1">
    <location>
        <position position="140"/>
    </location>
</feature>
<name>A0A1B6C995_9HEMI</name>
<evidence type="ECO:0008006" key="2">
    <source>
        <dbReference type="Google" id="ProtNLM"/>
    </source>
</evidence>
<proteinExistence type="predicted"/>
<evidence type="ECO:0000313" key="1">
    <source>
        <dbReference type="EMBL" id="JAS10068.1"/>
    </source>
</evidence>
<accession>A0A1B6C995</accession>
<dbReference type="EMBL" id="GEDC01027230">
    <property type="protein sequence ID" value="JAS10068.1"/>
    <property type="molecule type" value="Transcribed_RNA"/>
</dbReference>
<sequence>MEEQEIIPEYTGDLCKVLDDVEIHEIYSVQQIQIEYPKIEAKSTSTKEQVKEDIKKVSTEEEQIKYKLVAKEESLVNESTSDHKELIKRENIRIEKKEMDIFRGDLNKGQNYVEIEDNEIEQNSYCVQEILIENVVGAEG</sequence>
<organism evidence="1">
    <name type="scientific">Clastoptera arizonana</name>
    <name type="common">Arizona spittle bug</name>
    <dbReference type="NCBI Taxonomy" id="38151"/>
    <lineage>
        <taxon>Eukaryota</taxon>
        <taxon>Metazoa</taxon>
        <taxon>Ecdysozoa</taxon>
        <taxon>Arthropoda</taxon>
        <taxon>Hexapoda</taxon>
        <taxon>Insecta</taxon>
        <taxon>Pterygota</taxon>
        <taxon>Neoptera</taxon>
        <taxon>Paraneoptera</taxon>
        <taxon>Hemiptera</taxon>
        <taxon>Auchenorrhyncha</taxon>
        <taxon>Cercopoidea</taxon>
        <taxon>Clastopteridae</taxon>
        <taxon>Clastoptera</taxon>
    </lineage>
</organism>
<dbReference type="AlphaFoldDB" id="A0A1B6C995"/>
<reference evidence="1" key="1">
    <citation type="submission" date="2015-12" db="EMBL/GenBank/DDBJ databases">
        <title>De novo transcriptome assembly of four potential Pierce s Disease insect vectors from Arizona vineyards.</title>
        <authorList>
            <person name="Tassone E.E."/>
        </authorList>
    </citation>
    <scope>NUCLEOTIDE SEQUENCE</scope>
</reference>
<gene>
    <name evidence="1" type="ORF">g.25415</name>
</gene>